<reference evidence="5 8" key="2">
    <citation type="submission" date="2019-10" db="EMBL/GenBank/DDBJ databases">
        <title>Prolixibacter strains distinguished by the presence of nitrate reductase genes were adept at nitrate-dependent anaerobic corrosion of metallic iron and carbon steel.</title>
        <authorList>
            <person name="Iino T."/>
            <person name="Shono N."/>
            <person name="Ito K."/>
            <person name="Nakamura R."/>
            <person name="Sueoka K."/>
            <person name="Harayama S."/>
            <person name="Ohkuma M."/>
        </authorList>
    </citation>
    <scope>NUCLEOTIDE SEQUENCE [LARGE SCALE GENOMIC DNA]</scope>
    <source>
        <strain evidence="5 8">MIC1-1</strain>
    </source>
</reference>
<dbReference type="Proteomes" id="UP000396862">
    <property type="component" value="Unassembled WGS sequence"/>
</dbReference>
<sequence length="394" mass="45875">MTRKFLLLLLLFTLSFQASRANQLSPTARISLLTCEPGNEIYSYFGHTALRVHDPGKKIDLVFNYGVFSFDAPNFVYRFAKGETDYMLAVQYFSDFMQEYIYYKRSVYEQEINLTPDERQHLFDLLVKNAKPENRVYRYNFFFDNCATRIRDRVEEVLNNKIIWAKEKEKPVTFRDLLDRYVPGNTWSGLGIKLALGVPADKNITYYQKMFLPDYVSKDFGEAKVPRDSVDVPLCLPRTTIYEAPPKKFKAELWSPVNIILALFVLVLVITVWQYRKKKAGIWLDFIIYLAFGVAGLVLAFLTFVSTHPATGWNLNLIWALPTHFLFAFVLLVKPLRNKLKGYHWFTAGLLVLFLVSMPLLPQTFHWLVIPLSLILVLRSGKHVLEDIRLRKNK</sequence>
<name>A0A2P8CKL7_9BACT</name>
<evidence type="ECO:0000313" key="8">
    <source>
        <dbReference type="Proteomes" id="UP000396862"/>
    </source>
</evidence>
<evidence type="ECO:0000313" key="6">
    <source>
        <dbReference type="EMBL" id="PSK85502.1"/>
    </source>
</evidence>
<dbReference type="EMBL" id="PYGC01000001">
    <property type="protein sequence ID" value="PSK85502.1"/>
    <property type="molecule type" value="Genomic_DNA"/>
</dbReference>
<feature type="transmembrane region" description="Helical" evidence="1">
    <location>
        <begin position="343"/>
        <end position="361"/>
    </location>
</feature>
<evidence type="ECO:0000259" key="3">
    <source>
        <dbReference type="Pfam" id="PF13387"/>
    </source>
</evidence>
<feature type="signal peptide" evidence="2">
    <location>
        <begin position="1"/>
        <end position="20"/>
    </location>
</feature>
<evidence type="ECO:0000259" key="4">
    <source>
        <dbReference type="Pfam" id="PF25221"/>
    </source>
</evidence>
<reference evidence="6 7" key="1">
    <citation type="submission" date="2018-03" db="EMBL/GenBank/DDBJ databases">
        <title>Genomic Encyclopedia of Archaeal and Bacterial Type Strains, Phase II (KMG-II): from individual species to whole genera.</title>
        <authorList>
            <person name="Goeker M."/>
        </authorList>
    </citation>
    <scope>NUCLEOTIDE SEQUENCE [LARGE SCALE GENOMIC DNA]</scope>
    <source>
        <strain evidence="6 7">DSM 27267</strain>
    </source>
</reference>
<dbReference type="InterPro" id="IPR057436">
    <property type="entry name" value="5TMH_Lnb"/>
</dbReference>
<proteinExistence type="predicted"/>
<dbReference type="Pfam" id="PF25221">
    <property type="entry name" value="5TMH_Lnb"/>
    <property type="match status" value="1"/>
</dbReference>
<dbReference type="EMBL" id="BLAU01000001">
    <property type="protein sequence ID" value="GET20124.1"/>
    <property type="molecule type" value="Genomic_DNA"/>
</dbReference>
<dbReference type="InterPro" id="IPR025178">
    <property type="entry name" value="Lnb_N"/>
</dbReference>
<feature type="transmembrane region" description="Helical" evidence="1">
    <location>
        <begin position="317"/>
        <end position="336"/>
    </location>
</feature>
<gene>
    <name evidence="6" type="ORF">CLV93_101465</name>
    <name evidence="5" type="ORF">JCM18694_03700</name>
</gene>
<feature type="chain" id="PRO_5015112117" evidence="2">
    <location>
        <begin position="21"/>
        <end position="394"/>
    </location>
</feature>
<protein>
    <submittedName>
        <fullName evidence="5">Membrane protein</fullName>
    </submittedName>
    <submittedName>
        <fullName evidence="6">Uncharacterized protein DUF4105</fullName>
    </submittedName>
</protein>
<comment type="caution">
    <text evidence="6">The sequence shown here is derived from an EMBL/GenBank/DDBJ whole genome shotgun (WGS) entry which is preliminary data.</text>
</comment>
<keyword evidence="1" id="KW-0812">Transmembrane</keyword>
<dbReference type="RefSeq" id="WP_106540537.1">
    <property type="nucleotide sequence ID" value="NZ_BLAU01000001.1"/>
</dbReference>
<feature type="domain" description="Lnb-like transmembrane" evidence="4">
    <location>
        <begin position="250"/>
        <end position="385"/>
    </location>
</feature>
<dbReference type="Pfam" id="PF13387">
    <property type="entry name" value="Lnb_N"/>
    <property type="match status" value="1"/>
</dbReference>
<keyword evidence="1" id="KW-1133">Transmembrane helix</keyword>
<keyword evidence="1" id="KW-0472">Membrane</keyword>
<dbReference type="AlphaFoldDB" id="A0A2P8CKL7"/>
<organism evidence="6 7">
    <name type="scientific">Prolixibacter denitrificans</name>
    <dbReference type="NCBI Taxonomy" id="1541063"/>
    <lineage>
        <taxon>Bacteria</taxon>
        <taxon>Pseudomonadati</taxon>
        <taxon>Bacteroidota</taxon>
        <taxon>Bacteroidia</taxon>
        <taxon>Marinilabiliales</taxon>
        <taxon>Prolixibacteraceae</taxon>
        <taxon>Prolixibacter</taxon>
    </lineage>
</organism>
<feature type="transmembrane region" description="Helical" evidence="1">
    <location>
        <begin position="282"/>
        <end position="305"/>
    </location>
</feature>
<keyword evidence="2" id="KW-0732">Signal</keyword>
<feature type="transmembrane region" description="Helical" evidence="1">
    <location>
        <begin position="253"/>
        <end position="275"/>
    </location>
</feature>
<accession>A0A2P8CKL7</accession>
<evidence type="ECO:0000313" key="5">
    <source>
        <dbReference type="EMBL" id="GET20124.1"/>
    </source>
</evidence>
<dbReference type="Proteomes" id="UP000240621">
    <property type="component" value="Unassembled WGS sequence"/>
</dbReference>
<evidence type="ECO:0000256" key="2">
    <source>
        <dbReference type="SAM" id="SignalP"/>
    </source>
</evidence>
<evidence type="ECO:0000313" key="7">
    <source>
        <dbReference type="Proteomes" id="UP000240621"/>
    </source>
</evidence>
<evidence type="ECO:0000256" key="1">
    <source>
        <dbReference type="SAM" id="Phobius"/>
    </source>
</evidence>
<keyword evidence="8" id="KW-1185">Reference proteome</keyword>
<dbReference type="OrthoDB" id="319167at2"/>
<feature type="domain" description="Lnb N-terminal periplasmic" evidence="3">
    <location>
        <begin position="27"/>
        <end position="179"/>
    </location>
</feature>